<comment type="caution">
    <text evidence="2">The sequence shown here is derived from an EMBL/GenBank/DDBJ whole genome shotgun (WGS) entry which is preliminary data.</text>
</comment>
<keyword evidence="1" id="KW-0812">Transmembrane</keyword>
<accession>A0A0G1W908</accession>
<sequence>MRLTSKLKARAGFTLLEVLIYSVILAIFLGAAFAFIASILGTTDNLLERNELLANAEFVGGKLNWLTGIATDVVIPAADATSTELKMNLSDASSSPAVFFLNGPAVNLSLANASSVPITSERIKVTGFNVQHISASSSPPQLRIYLSLESNIYPNIVATTTLFYVLPR</sequence>
<evidence type="ECO:0000313" key="2">
    <source>
        <dbReference type="EMBL" id="KKW15090.1"/>
    </source>
</evidence>
<dbReference type="Proteomes" id="UP000034224">
    <property type="component" value="Unassembled WGS sequence"/>
</dbReference>
<dbReference type="NCBIfam" id="TIGR02532">
    <property type="entry name" value="IV_pilin_GFxxxE"/>
    <property type="match status" value="1"/>
</dbReference>
<dbReference type="AlphaFoldDB" id="A0A0G1W908"/>
<keyword evidence="1" id="KW-1133">Transmembrane helix</keyword>
<keyword evidence="1" id="KW-0472">Membrane</keyword>
<dbReference type="EMBL" id="LCQK01000002">
    <property type="protein sequence ID" value="KKW15090.1"/>
    <property type="molecule type" value="Genomic_DNA"/>
</dbReference>
<dbReference type="Pfam" id="PF07963">
    <property type="entry name" value="N_methyl"/>
    <property type="match status" value="1"/>
</dbReference>
<gene>
    <name evidence="2" type="ORF">UY55_C0002G0148</name>
</gene>
<dbReference type="STRING" id="1618665.UY55_C0002G0148"/>
<name>A0A0G1W908_9BACT</name>
<dbReference type="InterPro" id="IPR012902">
    <property type="entry name" value="N_methyl_site"/>
</dbReference>
<reference evidence="2 3" key="1">
    <citation type="journal article" date="2015" name="Nature">
        <title>rRNA introns, odd ribosomes, and small enigmatic genomes across a large radiation of phyla.</title>
        <authorList>
            <person name="Brown C.T."/>
            <person name="Hug L.A."/>
            <person name="Thomas B.C."/>
            <person name="Sharon I."/>
            <person name="Castelle C.J."/>
            <person name="Singh A."/>
            <person name="Wilkins M.J."/>
            <person name="Williams K.H."/>
            <person name="Banfield J.F."/>
        </authorList>
    </citation>
    <scope>NUCLEOTIDE SEQUENCE [LARGE SCALE GENOMIC DNA]</scope>
</reference>
<evidence type="ECO:0008006" key="4">
    <source>
        <dbReference type="Google" id="ProtNLM"/>
    </source>
</evidence>
<organism evidence="2 3">
    <name type="scientific">Candidatus Jorgensenbacteria bacterium GW2011_GWB1_50_10</name>
    <dbReference type="NCBI Taxonomy" id="1618665"/>
    <lineage>
        <taxon>Bacteria</taxon>
        <taxon>Candidatus Joergenseniibacteriota</taxon>
    </lineage>
</organism>
<protein>
    <recommendedName>
        <fullName evidence="4">Prepilin-type N-terminal cleavage/methylation domain-containing protein</fullName>
    </recommendedName>
</protein>
<evidence type="ECO:0000313" key="3">
    <source>
        <dbReference type="Proteomes" id="UP000034224"/>
    </source>
</evidence>
<proteinExistence type="predicted"/>
<evidence type="ECO:0000256" key="1">
    <source>
        <dbReference type="SAM" id="Phobius"/>
    </source>
</evidence>
<feature type="transmembrane region" description="Helical" evidence="1">
    <location>
        <begin position="12"/>
        <end position="40"/>
    </location>
</feature>